<dbReference type="HAMAP" id="MF_00034">
    <property type="entry name" value="RuvC"/>
    <property type="match status" value="1"/>
</dbReference>
<evidence type="ECO:0000256" key="3">
    <source>
        <dbReference type="ARBA" id="ARBA00022722"/>
    </source>
</evidence>
<dbReference type="InterPro" id="IPR036397">
    <property type="entry name" value="RNaseH_sf"/>
</dbReference>
<evidence type="ECO:0000256" key="2">
    <source>
        <dbReference type="ARBA" id="ARBA00022490"/>
    </source>
</evidence>
<feature type="active site" evidence="12">
    <location>
        <position position="141"/>
    </location>
</feature>
<dbReference type="GO" id="GO:0003677">
    <property type="term" value="F:DNA binding"/>
    <property type="evidence" value="ECO:0007669"/>
    <property type="project" value="UniProtKB-KW"/>
</dbReference>
<dbReference type="GO" id="GO:0048476">
    <property type="term" value="C:Holliday junction resolvase complex"/>
    <property type="evidence" value="ECO:0007669"/>
    <property type="project" value="UniProtKB-UniRule"/>
</dbReference>
<keyword evidence="8 12" id="KW-0460">Magnesium</keyword>
<dbReference type="AlphaFoldDB" id="A0A1M6DZ25"/>
<sequence length="168" mass="18259">MKVLGIDPGLAATGVALVNGTSTQVFGYSFGTITTPPESPLTDRLIHIYDRIREVAEAERPDLMVVEDIFSLGKYPKSGITLGKVTGAILVAGRHGRIPVREVAVREVKKILTGNGAADKNQLERAVRQRLCREEAIRPSHASDAMALALIGLYRGDHYLRNGLDRIS</sequence>
<keyword evidence="4 12" id="KW-0479">Metal-binding</keyword>
<keyword evidence="9 12" id="KW-0238">DNA-binding</keyword>
<accession>A0A1M6DZ25</accession>
<dbReference type="SUPFAM" id="SSF53098">
    <property type="entry name" value="Ribonuclease H-like"/>
    <property type="match status" value="1"/>
</dbReference>
<dbReference type="Proteomes" id="UP000183994">
    <property type="component" value="Unassembled WGS sequence"/>
</dbReference>
<comment type="function">
    <text evidence="12">The RuvA-RuvB-RuvC complex processes Holliday junction (HJ) DNA during genetic recombination and DNA repair. Endonuclease that resolves HJ intermediates. Cleaves cruciform DNA by making single-stranded nicks across the HJ at symmetrical positions within the homologous arms, yielding a 5'-phosphate and a 3'-hydroxyl group; requires a central core of homology in the junction. The consensus cleavage sequence is 5'-(A/T)TT(C/G)-3'. Cleavage occurs on the 3'-side of the TT dinucleotide at the point of strand exchange. HJ branch migration catalyzed by RuvA-RuvB allows RuvC to scan DNA until it finds its consensus sequence, where it cleaves and resolves the cruciform DNA.</text>
</comment>
<evidence type="ECO:0000256" key="12">
    <source>
        <dbReference type="HAMAP-Rule" id="MF_00034"/>
    </source>
</evidence>
<dbReference type="RefSeq" id="WP_073472563.1">
    <property type="nucleotide sequence ID" value="NZ_FQZU01000002.1"/>
</dbReference>
<gene>
    <name evidence="12" type="primary">ruvC</name>
    <name evidence="13" type="ORF">SAMN02745216_00504</name>
</gene>
<keyword evidence="2 12" id="KW-0963">Cytoplasm</keyword>
<feature type="binding site" evidence="12">
    <location>
        <position position="67"/>
    </location>
    <ligand>
        <name>Mg(2+)</name>
        <dbReference type="ChEBI" id="CHEBI:18420"/>
        <label>2</label>
    </ligand>
</feature>
<dbReference type="GO" id="GO:0006281">
    <property type="term" value="P:DNA repair"/>
    <property type="evidence" value="ECO:0007669"/>
    <property type="project" value="UniProtKB-UniRule"/>
</dbReference>
<comment type="subcellular location">
    <subcellularLocation>
        <location evidence="12">Cytoplasm</location>
    </subcellularLocation>
</comment>
<comment type="subunit">
    <text evidence="12">Homodimer which binds Holliday junction (HJ) DNA. The HJ becomes 2-fold symmetrical on binding to RuvC with unstacked arms; it has a different conformation from HJ DNA in complex with RuvA. In the full resolvosome a probable DNA-RuvA(4)-RuvB(12)-RuvC(2) complex forms which resolves the HJ.</text>
</comment>
<proteinExistence type="inferred from homology"/>
<evidence type="ECO:0000256" key="7">
    <source>
        <dbReference type="ARBA" id="ARBA00022801"/>
    </source>
</evidence>
<feature type="active site" evidence="12">
    <location>
        <position position="67"/>
    </location>
</feature>
<evidence type="ECO:0000256" key="1">
    <source>
        <dbReference type="ARBA" id="ARBA00009518"/>
    </source>
</evidence>
<dbReference type="PRINTS" id="PR00696">
    <property type="entry name" value="RSOLVASERUVC"/>
</dbReference>
<dbReference type="PANTHER" id="PTHR30194">
    <property type="entry name" value="CROSSOVER JUNCTION ENDODEOXYRIBONUCLEASE RUVC"/>
    <property type="match status" value="1"/>
</dbReference>
<dbReference type="PANTHER" id="PTHR30194:SF3">
    <property type="entry name" value="CROSSOVER JUNCTION ENDODEOXYRIBONUCLEASE RUVC"/>
    <property type="match status" value="1"/>
</dbReference>
<dbReference type="STRING" id="1121393.SAMN02745216_00504"/>
<dbReference type="GO" id="GO:0005737">
    <property type="term" value="C:cytoplasm"/>
    <property type="evidence" value="ECO:0007669"/>
    <property type="project" value="UniProtKB-SubCell"/>
</dbReference>
<keyword evidence="14" id="KW-1185">Reference proteome</keyword>
<evidence type="ECO:0000313" key="13">
    <source>
        <dbReference type="EMBL" id="SHI78514.1"/>
    </source>
</evidence>
<dbReference type="GO" id="GO:0006310">
    <property type="term" value="P:DNA recombination"/>
    <property type="evidence" value="ECO:0007669"/>
    <property type="project" value="UniProtKB-UniRule"/>
</dbReference>
<feature type="binding site" evidence="12">
    <location>
        <position position="7"/>
    </location>
    <ligand>
        <name>Mg(2+)</name>
        <dbReference type="ChEBI" id="CHEBI:18420"/>
        <label>1</label>
    </ligand>
</feature>
<evidence type="ECO:0000256" key="6">
    <source>
        <dbReference type="ARBA" id="ARBA00022763"/>
    </source>
</evidence>
<dbReference type="GO" id="GO:0000287">
    <property type="term" value="F:magnesium ion binding"/>
    <property type="evidence" value="ECO:0007669"/>
    <property type="project" value="UniProtKB-UniRule"/>
</dbReference>
<evidence type="ECO:0000256" key="5">
    <source>
        <dbReference type="ARBA" id="ARBA00022759"/>
    </source>
</evidence>
<dbReference type="Pfam" id="PF02075">
    <property type="entry name" value="RuvC"/>
    <property type="match status" value="1"/>
</dbReference>
<dbReference type="EC" id="3.1.21.10" evidence="12"/>
<keyword evidence="5 12" id="KW-0255">Endonuclease</keyword>
<feature type="binding site" evidence="12">
    <location>
        <position position="141"/>
    </location>
    <ligand>
        <name>Mg(2+)</name>
        <dbReference type="ChEBI" id="CHEBI:18420"/>
        <label>1</label>
    </ligand>
</feature>
<dbReference type="CDD" id="cd16962">
    <property type="entry name" value="RuvC"/>
    <property type="match status" value="1"/>
</dbReference>
<dbReference type="EMBL" id="FQZU01000002">
    <property type="protein sequence ID" value="SHI78514.1"/>
    <property type="molecule type" value="Genomic_DNA"/>
</dbReference>
<keyword evidence="10 12" id="KW-0233">DNA recombination</keyword>
<comment type="catalytic activity">
    <reaction evidence="12">
        <text>Endonucleolytic cleavage at a junction such as a reciprocal single-stranded crossover between two homologous DNA duplexes (Holliday junction).</text>
        <dbReference type="EC" id="3.1.21.10"/>
    </reaction>
</comment>
<evidence type="ECO:0000256" key="8">
    <source>
        <dbReference type="ARBA" id="ARBA00022842"/>
    </source>
</evidence>
<evidence type="ECO:0000313" key="14">
    <source>
        <dbReference type="Proteomes" id="UP000183994"/>
    </source>
</evidence>
<organism evidence="13 14">
    <name type="scientific">Desulfatibacillum alkenivorans DSM 16219</name>
    <dbReference type="NCBI Taxonomy" id="1121393"/>
    <lineage>
        <taxon>Bacteria</taxon>
        <taxon>Pseudomonadati</taxon>
        <taxon>Thermodesulfobacteriota</taxon>
        <taxon>Desulfobacteria</taxon>
        <taxon>Desulfobacterales</taxon>
        <taxon>Desulfatibacillaceae</taxon>
        <taxon>Desulfatibacillum</taxon>
    </lineage>
</organism>
<keyword evidence="11 12" id="KW-0234">DNA repair</keyword>
<evidence type="ECO:0000256" key="9">
    <source>
        <dbReference type="ARBA" id="ARBA00023125"/>
    </source>
</evidence>
<keyword evidence="3 12" id="KW-0540">Nuclease</keyword>
<dbReference type="Gene3D" id="3.30.420.10">
    <property type="entry name" value="Ribonuclease H-like superfamily/Ribonuclease H"/>
    <property type="match status" value="1"/>
</dbReference>
<dbReference type="OrthoDB" id="9805499at2"/>
<reference evidence="14" key="1">
    <citation type="submission" date="2016-11" db="EMBL/GenBank/DDBJ databases">
        <authorList>
            <person name="Varghese N."/>
            <person name="Submissions S."/>
        </authorList>
    </citation>
    <scope>NUCLEOTIDE SEQUENCE [LARGE SCALE GENOMIC DNA]</scope>
    <source>
        <strain evidence="14">DSM 16219</strain>
    </source>
</reference>
<evidence type="ECO:0000256" key="11">
    <source>
        <dbReference type="ARBA" id="ARBA00023204"/>
    </source>
</evidence>
<comment type="cofactor">
    <cofactor evidence="12">
        <name>Mg(2+)</name>
        <dbReference type="ChEBI" id="CHEBI:18420"/>
    </cofactor>
    <text evidence="12">Binds 2 Mg(2+) ion per subunit.</text>
</comment>
<comment type="similarity">
    <text evidence="1 12">Belongs to the RuvC family.</text>
</comment>
<dbReference type="InterPro" id="IPR002176">
    <property type="entry name" value="X-over_junc_endoDNase_RuvC"/>
</dbReference>
<feature type="active site" evidence="12">
    <location>
        <position position="7"/>
    </location>
</feature>
<keyword evidence="6 12" id="KW-0227">DNA damage</keyword>
<evidence type="ECO:0000256" key="10">
    <source>
        <dbReference type="ARBA" id="ARBA00023172"/>
    </source>
</evidence>
<name>A0A1M6DZ25_9BACT</name>
<evidence type="ECO:0000256" key="4">
    <source>
        <dbReference type="ARBA" id="ARBA00022723"/>
    </source>
</evidence>
<dbReference type="InterPro" id="IPR012337">
    <property type="entry name" value="RNaseH-like_sf"/>
</dbReference>
<protein>
    <recommendedName>
        <fullName evidence="12">Crossover junction endodeoxyribonuclease RuvC</fullName>
        <ecNumber evidence="12">3.1.21.10</ecNumber>
    </recommendedName>
    <alternativeName>
        <fullName evidence="12">Holliday junction nuclease RuvC</fullName>
    </alternativeName>
    <alternativeName>
        <fullName evidence="12">Holliday junction resolvase RuvC</fullName>
    </alternativeName>
</protein>
<dbReference type="GO" id="GO:0008821">
    <property type="term" value="F:crossover junction DNA endonuclease activity"/>
    <property type="evidence" value="ECO:0007669"/>
    <property type="project" value="UniProtKB-UniRule"/>
</dbReference>
<keyword evidence="7 12" id="KW-0378">Hydrolase</keyword>